<keyword evidence="15" id="KW-0190">Covalent protein-DNA linkage</keyword>
<keyword evidence="5" id="KW-0678">Repressor</keyword>
<dbReference type="InterPro" id="IPR049912">
    <property type="entry name" value="CRESS_DNA_REP"/>
</dbReference>
<proteinExistence type="inferred from homology"/>
<feature type="binding site" evidence="18">
    <location>
        <position position="72"/>
    </location>
    <ligand>
        <name>a divalent metal cation</name>
        <dbReference type="ChEBI" id="CHEBI:60240"/>
    </ligand>
</feature>
<keyword evidence="14 19" id="KW-0378">Hydrolase</keyword>
<dbReference type="GO" id="GO:0046872">
    <property type="term" value="F:metal ion binding"/>
    <property type="evidence" value="ECO:0007669"/>
    <property type="project" value="UniProtKB-KW"/>
</dbReference>
<sequence length="364" mass="41838">MAPPVSDTESANSANCRLAERAPGAAEASFEVRAKNIFLTYSKCLLDPQEALRDITHKLRKFEPTYVYVARELHQDGTFHLHCFVQCKKHVRTTRARFFDLEEYHPNVQNARMPHKVLAYCKKSPVSYAEEGAYTESDVRKRKIDASTTKDAKMADIIRSSKSKEEYLSMVRKTFPFDWATRLQNFEYSAERLFPSTPPPYVSPFNMPSQEEHPVLGAWLRAELYTQGRNPAERRKSLYICGPIRTGKTTWARSLGKHNYWQHSVDFLNIIPDAEYNVIDDIPFKFVPCWKGLVGAQRDITVNPKYGKKRLLSNGVPCIILANEDEDWLQQMQPGQADWFNANCEVHYMYQGETFFKSLGAATA</sequence>
<keyword evidence="13" id="KW-0255">Endonuclease</keyword>
<dbReference type="GO" id="GO:0003677">
    <property type="term" value="F:DNA binding"/>
    <property type="evidence" value="ECO:0007669"/>
    <property type="project" value="UniProtKB-KW"/>
</dbReference>
<keyword evidence="12" id="KW-0547">Nucleotide-binding</keyword>
<evidence type="ECO:0000256" key="5">
    <source>
        <dbReference type="ARBA" id="ARBA00022491"/>
    </source>
</evidence>
<evidence type="ECO:0000256" key="9">
    <source>
        <dbReference type="ARBA" id="ARBA00022705"/>
    </source>
</evidence>
<dbReference type="EC" id="3.1.21.-" evidence="19"/>
<dbReference type="GO" id="GO:0006260">
    <property type="term" value="P:DNA replication"/>
    <property type="evidence" value="ECO:0007669"/>
    <property type="project" value="UniProtKB-KW"/>
</dbReference>
<dbReference type="GO" id="GO:0005198">
    <property type="term" value="F:structural molecule activity"/>
    <property type="evidence" value="ECO:0007669"/>
    <property type="project" value="InterPro"/>
</dbReference>
<keyword evidence="9" id="KW-0235">DNA replication</keyword>
<dbReference type="SUPFAM" id="SSF52540">
    <property type="entry name" value="P-loop containing nucleoside triphosphate hydrolases"/>
    <property type="match status" value="1"/>
</dbReference>
<keyword evidence="6 19" id="KW-1048">Host nucleus</keyword>
<evidence type="ECO:0000256" key="17">
    <source>
        <dbReference type="PIRSR" id="PIRSR601191-1"/>
    </source>
</evidence>
<dbReference type="PROSITE" id="PS52020">
    <property type="entry name" value="CRESS_DNA_REP"/>
    <property type="match status" value="1"/>
</dbReference>
<comment type="subcellular location">
    <subcellularLocation>
        <location evidence="1 19">Host nucleus</location>
    </subcellularLocation>
</comment>
<dbReference type="Pfam" id="PF08283">
    <property type="entry name" value="Gemini_AL1_M"/>
    <property type="match status" value="1"/>
</dbReference>
<keyword evidence="8" id="KW-0548">Nucleotidyltransferase</keyword>
<dbReference type="EMBL" id="JQ948090">
    <property type="protein sequence ID" value="AFN80570.1"/>
    <property type="molecule type" value="Genomic_DNA"/>
</dbReference>
<dbReference type="Pfam" id="PF00799">
    <property type="entry name" value="Gemini_AL1"/>
    <property type="match status" value="1"/>
</dbReference>
<dbReference type="PRINTS" id="PR00228">
    <property type="entry name" value="GEMCOATCLVL1"/>
</dbReference>
<evidence type="ECO:0000256" key="4">
    <source>
        <dbReference type="ARBA" id="ARBA00014531"/>
    </source>
</evidence>
<name>J7FFY5_9GEMI</name>
<evidence type="ECO:0000256" key="10">
    <source>
        <dbReference type="ARBA" id="ARBA00022722"/>
    </source>
</evidence>
<accession>J7FFY5</accession>
<feature type="binding site" evidence="18">
    <location>
        <position position="80"/>
    </location>
    <ligand>
        <name>a divalent metal cation</name>
        <dbReference type="ChEBI" id="CHEBI:60240"/>
    </ligand>
</feature>
<keyword evidence="11 18" id="KW-0479">Metal-binding</keyword>
<dbReference type="InterPro" id="IPR022692">
    <property type="entry name" value="Gemini_AL1_REP_central"/>
</dbReference>
<comment type="subunit">
    <text evidence="3">Homooligomer. Rep binds to repeated DNA motifs (iterons). Forms the O-complex, which is a Rep-DNA complex involved in the initiation of RCR. Part of the C- and V-complexes which are RepA-Rep-DNA complexes involved in the c-sense and v-sense transcription.</text>
</comment>
<dbReference type="Gene3D" id="3.40.1310.20">
    <property type="match status" value="1"/>
</dbReference>
<feature type="active site" description="For DNA cleavage activity" evidence="17">
    <location>
        <position position="120"/>
    </location>
</feature>
<protein>
    <recommendedName>
        <fullName evidence="4 19">Replication-associated protein</fullName>
        <shortName evidence="19">Rep</shortName>
        <ecNumber evidence="19">3.1.21.-</ecNumber>
    </recommendedName>
</protein>
<evidence type="ECO:0000256" key="13">
    <source>
        <dbReference type="ARBA" id="ARBA00022759"/>
    </source>
</evidence>
<evidence type="ECO:0000256" key="19">
    <source>
        <dbReference type="RuleBase" id="RU361249"/>
    </source>
</evidence>
<evidence type="ECO:0000313" key="21">
    <source>
        <dbReference type="EMBL" id="AFN80570.1"/>
    </source>
</evidence>
<dbReference type="GO" id="GO:0000166">
    <property type="term" value="F:nucleotide binding"/>
    <property type="evidence" value="ECO:0007669"/>
    <property type="project" value="UniProtKB-KW"/>
</dbReference>
<evidence type="ECO:0000256" key="3">
    <source>
        <dbReference type="ARBA" id="ARBA00011488"/>
    </source>
</evidence>
<dbReference type="InterPro" id="IPR001191">
    <property type="entry name" value="Gemini_AL1_REP"/>
</dbReference>
<dbReference type="GO" id="GO:0016888">
    <property type="term" value="F:DNA endonuclease activity, producing 5'-phosphomonoesters"/>
    <property type="evidence" value="ECO:0007669"/>
    <property type="project" value="InterPro"/>
</dbReference>
<evidence type="ECO:0000256" key="16">
    <source>
        <dbReference type="ARBA" id="ARBA00023125"/>
    </source>
</evidence>
<keyword evidence="10" id="KW-0540">Nuclease</keyword>
<evidence type="ECO:0000256" key="18">
    <source>
        <dbReference type="PIRSR" id="PIRSR601191-2"/>
    </source>
</evidence>
<dbReference type="GO" id="GO:0042025">
    <property type="term" value="C:host cell nucleus"/>
    <property type="evidence" value="ECO:0007669"/>
    <property type="project" value="UniProtKB-SubCell"/>
</dbReference>
<evidence type="ECO:0000259" key="20">
    <source>
        <dbReference type="PROSITE" id="PS52020"/>
    </source>
</evidence>
<organism evidence="21">
    <name type="scientific">Digitaria ciliaris striate mosaic virus</name>
    <dbReference type="NCBI Taxonomy" id="1196237"/>
    <lineage>
        <taxon>Viruses</taxon>
        <taxon>Monodnaviria</taxon>
        <taxon>Shotokuvirae</taxon>
        <taxon>Cressdnaviricota</taxon>
        <taxon>Repensiviricetes</taxon>
        <taxon>Geplafuvirales</taxon>
        <taxon>Geminiviridae</taxon>
        <taxon>Mastrevirus</taxon>
        <taxon>Mastrevirus ciliaris</taxon>
    </lineage>
</organism>
<evidence type="ECO:0000256" key="6">
    <source>
        <dbReference type="ARBA" id="ARBA00022562"/>
    </source>
</evidence>
<evidence type="ECO:0000256" key="1">
    <source>
        <dbReference type="ARBA" id="ARBA00004147"/>
    </source>
</evidence>
<dbReference type="GO" id="GO:0016779">
    <property type="term" value="F:nucleotidyltransferase activity"/>
    <property type="evidence" value="ECO:0007669"/>
    <property type="project" value="UniProtKB-KW"/>
</dbReference>
<feature type="binding site" evidence="18">
    <location>
        <position position="82"/>
    </location>
    <ligand>
        <name>a divalent metal cation</name>
        <dbReference type="ChEBI" id="CHEBI:60240"/>
    </ligand>
</feature>
<dbReference type="SUPFAM" id="SSF55464">
    <property type="entry name" value="Origin of replication-binding domain, RBD-like"/>
    <property type="match status" value="1"/>
</dbReference>
<evidence type="ECO:0000256" key="15">
    <source>
        <dbReference type="ARBA" id="ARBA00023124"/>
    </source>
</evidence>
<keyword evidence="7" id="KW-0808">Transferase</keyword>
<dbReference type="PRINTS" id="PR00227">
    <property type="entry name" value="GEMCOATAL1"/>
</dbReference>
<reference evidence="21" key="1">
    <citation type="journal article" date="2012" name="Virus Res.">
        <title>Australian monocot-infecting mastrevirus diversity rivals that in Africa.</title>
        <authorList>
            <person name="Kraberger S."/>
            <person name="Thomas J.E."/>
            <person name="Geering A.D."/>
            <person name="Dayaram A."/>
            <person name="Stainton D."/>
            <person name="Hadfield J."/>
            <person name="Walters M."/>
            <person name="Parmenter K.S."/>
            <person name="van Brunschot S."/>
            <person name="Collings D.A."/>
            <person name="Martin D.P."/>
            <person name="Varsani A."/>
        </authorList>
    </citation>
    <scope>NUCLEOTIDE SEQUENCE</scope>
    <source>
        <strain evidence="21">AU-QG7-2011</strain>
    </source>
</reference>
<feature type="domain" description="CRESS-DNA virus Rep endonuclease" evidence="20">
    <location>
        <begin position="31"/>
        <end position="134"/>
    </location>
</feature>
<evidence type="ECO:0000256" key="11">
    <source>
        <dbReference type="ARBA" id="ARBA00022723"/>
    </source>
</evidence>
<evidence type="ECO:0000256" key="2">
    <source>
        <dbReference type="ARBA" id="ARBA00006240"/>
    </source>
</evidence>
<dbReference type="InterPro" id="IPR027417">
    <property type="entry name" value="P-loop_NTPase"/>
</dbReference>
<dbReference type="InterPro" id="IPR001301">
    <property type="entry name" value="Gemini_AL1_CLV"/>
</dbReference>
<comment type="cofactor">
    <cofactor evidence="18">
        <name>Mg(2+)</name>
        <dbReference type="ChEBI" id="CHEBI:18420"/>
    </cofactor>
    <cofactor evidence="18">
        <name>Mn(2+)</name>
        <dbReference type="ChEBI" id="CHEBI:29035"/>
    </cofactor>
    <text evidence="18">Divalent metal cations, possibly Mg(2+) or Mn(2+).</text>
</comment>
<evidence type="ECO:0000256" key="8">
    <source>
        <dbReference type="ARBA" id="ARBA00022695"/>
    </source>
</evidence>
<evidence type="ECO:0000256" key="7">
    <source>
        <dbReference type="ARBA" id="ARBA00022679"/>
    </source>
</evidence>
<evidence type="ECO:0000256" key="12">
    <source>
        <dbReference type="ARBA" id="ARBA00022741"/>
    </source>
</evidence>
<dbReference type="Gene3D" id="3.40.50.300">
    <property type="entry name" value="P-loop containing nucleotide triphosphate hydrolases"/>
    <property type="match status" value="1"/>
</dbReference>
<keyword evidence="16" id="KW-0238">DNA-binding</keyword>
<evidence type="ECO:0000256" key="14">
    <source>
        <dbReference type="ARBA" id="ARBA00022801"/>
    </source>
</evidence>
<comment type="similarity">
    <text evidence="2 19">Belongs to the geminiviridae Rep protein family.</text>
</comment>